<organism evidence="2 3">
    <name type="scientific">Kosakonia oryziphila</name>
    <dbReference type="NCBI Taxonomy" id="1005667"/>
    <lineage>
        <taxon>Bacteria</taxon>
        <taxon>Pseudomonadati</taxon>
        <taxon>Pseudomonadota</taxon>
        <taxon>Gammaproteobacteria</taxon>
        <taxon>Enterobacterales</taxon>
        <taxon>Enterobacteriaceae</taxon>
        <taxon>Kosakonia</taxon>
    </lineage>
</organism>
<dbReference type="Gene3D" id="2.60.40.1090">
    <property type="entry name" value="Fimbrial-type adhesion domain"/>
    <property type="match status" value="1"/>
</dbReference>
<feature type="domain" description="Fimbrial-type adhesion" evidence="1">
    <location>
        <begin position="29"/>
        <end position="160"/>
    </location>
</feature>
<dbReference type="PANTHER" id="PTHR33420:SF34">
    <property type="entry name" value="MINOR FIMBRIAL SUBUNIT"/>
    <property type="match status" value="1"/>
</dbReference>
<dbReference type="SUPFAM" id="SSF49401">
    <property type="entry name" value="Bacterial adhesins"/>
    <property type="match status" value="1"/>
</dbReference>
<sequence>MKENIGLWHTLILAIVMGNALPVQAVDVNFTGTLVVPPPCVINSNNDISVDFGTDMLTGRIDGINYEQPIVYTLDCTGATSATLKLQFQGSGAGFDASVLGTSKSTLGLELRNDGVKLPLNTWINFIDPARPVLTAVPVKGGSLSGGTFTAASTLVVDYQ</sequence>
<dbReference type="InterPro" id="IPR036937">
    <property type="entry name" value="Adhesion_dom_fimbrial_sf"/>
</dbReference>
<dbReference type="InterPro" id="IPR000259">
    <property type="entry name" value="Adhesion_dom_fimbrial"/>
</dbReference>
<dbReference type="AlphaFoldDB" id="A0A1C4CRY4"/>
<proteinExistence type="predicted"/>
<evidence type="ECO:0000259" key="1">
    <source>
        <dbReference type="Pfam" id="PF00419"/>
    </source>
</evidence>
<dbReference type="Proteomes" id="UP000198515">
    <property type="component" value="Unassembled WGS sequence"/>
</dbReference>
<reference evidence="3" key="1">
    <citation type="submission" date="2016-08" db="EMBL/GenBank/DDBJ databases">
        <authorList>
            <person name="Varghese N."/>
            <person name="Submissions Spin"/>
        </authorList>
    </citation>
    <scope>NUCLEOTIDE SEQUENCE [LARGE SCALE GENOMIC DNA]</scope>
    <source>
        <strain evidence="3">REICA_142</strain>
    </source>
</reference>
<dbReference type="PANTHER" id="PTHR33420">
    <property type="entry name" value="FIMBRIAL SUBUNIT ELFA-RELATED"/>
    <property type="match status" value="1"/>
</dbReference>
<accession>A0A1C4CRY4</accession>
<dbReference type="EMBL" id="FMBC01000012">
    <property type="protein sequence ID" value="SCC21793.1"/>
    <property type="molecule type" value="Genomic_DNA"/>
</dbReference>
<evidence type="ECO:0000313" key="3">
    <source>
        <dbReference type="Proteomes" id="UP000198515"/>
    </source>
</evidence>
<evidence type="ECO:0000313" key="2">
    <source>
        <dbReference type="EMBL" id="SCC21793.1"/>
    </source>
</evidence>
<dbReference type="GO" id="GO:0043709">
    <property type="term" value="P:cell adhesion involved in single-species biofilm formation"/>
    <property type="evidence" value="ECO:0007669"/>
    <property type="project" value="TreeGrafter"/>
</dbReference>
<dbReference type="RefSeq" id="WP_244153061.1">
    <property type="nucleotide sequence ID" value="NZ_FMBC01000012.1"/>
</dbReference>
<dbReference type="InterPro" id="IPR050263">
    <property type="entry name" value="Bact_Fimbrial_Adh_Pro"/>
</dbReference>
<dbReference type="InterPro" id="IPR008966">
    <property type="entry name" value="Adhesion_dom_sf"/>
</dbReference>
<dbReference type="GO" id="GO:0009289">
    <property type="term" value="C:pilus"/>
    <property type="evidence" value="ECO:0007669"/>
    <property type="project" value="InterPro"/>
</dbReference>
<gene>
    <name evidence="2" type="ORF">GA0061070_101279</name>
</gene>
<dbReference type="Pfam" id="PF00419">
    <property type="entry name" value="Fimbrial"/>
    <property type="match status" value="1"/>
</dbReference>
<name>A0A1C4CRY4_9ENTR</name>
<keyword evidence="3" id="KW-1185">Reference proteome</keyword>
<protein>
    <submittedName>
        <fullName evidence="2">Pilin (Type 1 fimbria component protein)</fullName>
    </submittedName>
</protein>